<dbReference type="InterPro" id="IPR005648">
    <property type="entry name" value="FlgD"/>
</dbReference>
<evidence type="ECO:0000313" key="8">
    <source>
        <dbReference type="Proteomes" id="UP001204851"/>
    </source>
</evidence>
<dbReference type="Pfam" id="PF13860">
    <property type="entry name" value="FlgD_ig"/>
    <property type="match status" value="1"/>
</dbReference>
<evidence type="ECO:0000256" key="4">
    <source>
        <dbReference type="ARBA" id="ARBA00024746"/>
    </source>
</evidence>
<evidence type="ECO:0000256" key="2">
    <source>
        <dbReference type="ARBA" id="ARBA00016013"/>
    </source>
</evidence>
<feature type="domain" description="FlgD/Vpr Ig-like" evidence="6">
    <location>
        <begin position="106"/>
        <end position="176"/>
    </location>
</feature>
<comment type="similarity">
    <text evidence="1 5">Belongs to the FlgD family.</text>
</comment>
<dbReference type="Proteomes" id="UP001204851">
    <property type="component" value="Unassembled WGS sequence"/>
</dbReference>
<reference evidence="7 8" key="1">
    <citation type="submission" date="2022-06" db="EMBL/GenBank/DDBJ databases">
        <title>Ideonella sp. NS12-5 Genome sequencing and assembly.</title>
        <authorList>
            <person name="Jung Y."/>
        </authorList>
    </citation>
    <scope>NUCLEOTIDE SEQUENCE [LARGE SCALE GENOMIC DNA]</scope>
    <source>
        <strain evidence="7 8">NS12-5</strain>
    </source>
</reference>
<keyword evidence="7" id="KW-0282">Flagellum</keyword>
<evidence type="ECO:0000256" key="3">
    <source>
        <dbReference type="ARBA" id="ARBA00022795"/>
    </source>
</evidence>
<dbReference type="EMBL" id="JAMXMC010000005">
    <property type="protein sequence ID" value="MCO5977081.1"/>
    <property type="molecule type" value="Genomic_DNA"/>
</dbReference>
<proteinExistence type="inferred from homology"/>
<keyword evidence="7" id="KW-0969">Cilium</keyword>
<keyword evidence="3 5" id="KW-1005">Bacterial flagellum biogenesis</keyword>
<sequence>MTTATLNGSSAGTTTGTSALSNALVSANGSGSDLFTTLLVAQIQNQNPLQPNDPSDFVNQLTQLSQMESLQTLSSQSASTNTLLDSLQTLALGNQVGNSVTVATSQLQFDGTTVPASYSLDSAETSVTLVLTGSDQQAHRVTLGSQAKGEHSLTLDPTALGLPAGSYSVKLETASGATPTFAVTGQIQTIRLSSGGMTLNVSHLGEVSPADITQFNGKS</sequence>
<comment type="caution">
    <text evidence="7">The sequence shown here is derived from an EMBL/GenBank/DDBJ whole genome shotgun (WGS) entry which is preliminary data.</text>
</comment>
<keyword evidence="8" id="KW-1185">Reference proteome</keyword>
<protein>
    <recommendedName>
        <fullName evidence="2 5">Basal-body rod modification protein FlgD</fullName>
    </recommendedName>
</protein>
<dbReference type="Gene3D" id="2.30.30.910">
    <property type="match status" value="1"/>
</dbReference>
<evidence type="ECO:0000313" key="7">
    <source>
        <dbReference type="EMBL" id="MCO5977081.1"/>
    </source>
</evidence>
<dbReference type="RefSeq" id="WP_252769614.1">
    <property type="nucleotide sequence ID" value="NZ_JAMXMC010000005.1"/>
</dbReference>
<evidence type="ECO:0000256" key="5">
    <source>
        <dbReference type="RuleBase" id="RU362076"/>
    </source>
</evidence>
<dbReference type="Pfam" id="PF03963">
    <property type="entry name" value="FlgD"/>
    <property type="match status" value="1"/>
</dbReference>
<dbReference type="InterPro" id="IPR025965">
    <property type="entry name" value="FlgD/Vpr_Ig-like"/>
</dbReference>
<organism evidence="7 8">
    <name type="scientific">Ideonella oryzae</name>
    <dbReference type="NCBI Taxonomy" id="2937441"/>
    <lineage>
        <taxon>Bacteria</taxon>
        <taxon>Pseudomonadati</taxon>
        <taxon>Pseudomonadota</taxon>
        <taxon>Betaproteobacteria</taxon>
        <taxon>Burkholderiales</taxon>
        <taxon>Sphaerotilaceae</taxon>
        <taxon>Ideonella</taxon>
    </lineage>
</organism>
<gene>
    <name evidence="7" type="ORF">M0L44_10195</name>
</gene>
<evidence type="ECO:0000259" key="6">
    <source>
        <dbReference type="Pfam" id="PF13860"/>
    </source>
</evidence>
<comment type="function">
    <text evidence="4 5">Required for flagellar hook formation. May act as a scaffolding protein.</text>
</comment>
<keyword evidence="7" id="KW-0966">Cell projection</keyword>
<evidence type="ECO:0000256" key="1">
    <source>
        <dbReference type="ARBA" id="ARBA00010577"/>
    </source>
</evidence>
<accession>A0ABT1BNB6</accession>
<name>A0ABT1BNB6_9BURK</name>
<dbReference type="Gene3D" id="2.60.40.4070">
    <property type="match status" value="1"/>
</dbReference>